<dbReference type="EMBL" id="LKEV01000002">
    <property type="protein sequence ID" value="KQB86676.1"/>
    <property type="molecule type" value="Genomic_DNA"/>
</dbReference>
<dbReference type="STRING" id="1544413.Clow_00884"/>
<accession>A0A0Q1AIW7</accession>
<sequence length="56" mass="6450">MQPMGSAREREQYERLVLDRVAALREGRVTPLSDREVREQLGLDDTPNPDALAWIE</sequence>
<evidence type="ECO:0000313" key="2">
    <source>
        <dbReference type="Proteomes" id="UP000050488"/>
    </source>
</evidence>
<proteinExistence type="predicted"/>
<organism evidence="1 2">
    <name type="scientific">Corynebacterium lowii</name>
    <dbReference type="NCBI Taxonomy" id="1544413"/>
    <lineage>
        <taxon>Bacteria</taxon>
        <taxon>Bacillati</taxon>
        <taxon>Actinomycetota</taxon>
        <taxon>Actinomycetes</taxon>
        <taxon>Mycobacteriales</taxon>
        <taxon>Corynebacteriaceae</taxon>
        <taxon>Corynebacterium</taxon>
    </lineage>
</organism>
<comment type="caution">
    <text evidence="1">The sequence shown here is derived from an EMBL/GenBank/DDBJ whole genome shotgun (WGS) entry which is preliminary data.</text>
</comment>
<name>A0A0Q1AIW7_9CORY</name>
<dbReference type="AlphaFoldDB" id="A0A0Q1AIW7"/>
<dbReference type="Proteomes" id="UP000050488">
    <property type="component" value="Unassembled WGS sequence"/>
</dbReference>
<evidence type="ECO:0000313" key="1">
    <source>
        <dbReference type="EMBL" id="KQB86676.1"/>
    </source>
</evidence>
<dbReference type="PATRIC" id="fig|1544413.3.peg.889"/>
<gene>
    <name evidence="1" type="ORF">Clow_00884</name>
</gene>
<protein>
    <submittedName>
        <fullName evidence="1">Uncharacterized protein</fullName>
    </submittedName>
</protein>
<keyword evidence="2" id="KW-1185">Reference proteome</keyword>
<reference evidence="1 2" key="1">
    <citation type="submission" date="2015-10" db="EMBL/GenBank/DDBJ databases">
        <title>Corynebacteirum lowii and Corynebacterium oculi species nova, derived from human clinical disease and and emended description of Corynebacterium mastiditis.</title>
        <authorList>
            <person name="Bernard K."/>
            <person name="Pacheco A.L."/>
            <person name="Mcdougall C."/>
            <person name="Burtx T."/>
            <person name="Weibe D."/>
            <person name="Tyler S."/>
            <person name="Olson A.B."/>
            <person name="Cnockaert M."/>
            <person name="Eguchi H."/>
            <person name="Kuwahara T."/>
            <person name="Nakayama-Imaohji H."/>
            <person name="Boudewijins M."/>
            <person name="Van Hoecke F."/>
            <person name="Bernier A.-M."/>
            <person name="Vandamme P."/>
        </authorList>
    </citation>
    <scope>NUCLEOTIDE SEQUENCE [LARGE SCALE GENOMIC DNA]</scope>
    <source>
        <strain evidence="1 2">NML 130206</strain>
    </source>
</reference>